<dbReference type="Proteomes" id="UP001344906">
    <property type="component" value="Unassembled WGS sequence"/>
</dbReference>
<evidence type="ECO:0000256" key="10">
    <source>
        <dbReference type="ARBA" id="ARBA00023204"/>
    </source>
</evidence>
<keyword evidence="10 15" id="KW-0234">DNA repair</keyword>
<dbReference type="Gene3D" id="1.10.8.50">
    <property type="match status" value="1"/>
</dbReference>
<comment type="caution">
    <text evidence="15">Lacks conserved residue(s) required for the propagation of feature annotation.</text>
</comment>
<dbReference type="Pfam" id="PF01149">
    <property type="entry name" value="Fapy_DNA_glyco"/>
    <property type="match status" value="1"/>
</dbReference>
<dbReference type="InterPro" id="IPR020629">
    <property type="entry name" value="FPG_Glyclase"/>
</dbReference>
<feature type="binding site" evidence="15">
    <location>
        <position position="185"/>
    </location>
    <ligand>
        <name>DNA</name>
        <dbReference type="ChEBI" id="CHEBI:16991"/>
    </ligand>
</feature>
<evidence type="ECO:0000256" key="6">
    <source>
        <dbReference type="ARBA" id="ARBA00022771"/>
    </source>
</evidence>
<comment type="subunit">
    <text evidence="3 15">Monomer.</text>
</comment>
<comment type="cofactor">
    <cofactor evidence="15">
        <name>Zn(2+)</name>
        <dbReference type="ChEBI" id="CHEBI:29105"/>
    </cofactor>
    <text evidence="15">Binds 1 zinc ion per subunit.</text>
</comment>
<comment type="caution">
    <text evidence="18">The sequence shown here is derived from an EMBL/GenBank/DDBJ whole genome shotgun (WGS) entry which is preliminary data.</text>
</comment>
<dbReference type="EC" id="4.2.99.18" evidence="15"/>
<dbReference type="SMART" id="SM00898">
    <property type="entry name" value="Fapy_DNA_glyco"/>
    <property type="match status" value="1"/>
</dbReference>
<reference evidence="18 19" key="1">
    <citation type="submission" date="2023-02" db="EMBL/GenBank/DDBJ databases">
        <title>Dictyobacter halimunensis sp. nov., a new member of the class Ktedonobacteria from forest soil in a geothermal area.</title>
        <authorList>
            <person name="Rachmania M.K."/>
            <person name="Ningsih F."/>
            <person name="Sakai Y."/>
            <person name="Yabe S."/>
            <person name="Yokota A."/>
            <person name="Sjamsuridzal W."/>
        </authorList>
    </citation>
    <scope>NUCLEOTIDE SEQUENCE [LARGE SCALE GENOMIC DNA]</scope>
    <source>
        <strain evidence="18 19">S3.2.2.5</strain>
    </source>
</reference>
<keyword evidence="13 15" id="KW-0326">Glycosidase</keyword>
<keyword evidence="8 15" id="KW-0862">Zinc</keyword>
<feature type="active site" description="Proton donor" evidence="15">
    <location>
        <position position="3"/>
    </location>
</feature>
<dbReference type="InterPro" id="IPR015886">
    <property type="entry name" value="H2TH_FPG"/>
</dbReference>
<keyword evidence="6 15" id="KW-0863">Zinc-finger</keyword>
<evidence type="ECO:0000256" key="14">
    <source>
        <dbReference type="ARBA" id="ARBA00044632"/>
    </source>
</evidence>
<dbReference type="HAMAP" id="MF_00103">
    <property type="entry name" value="Fapy_DNA_glycosyl"/>
    <property type="match status" value="1"/>
</dbReference>
<evidence type="ECO:0000256" key="15">
    <source>
        <dbReference type="HAMAP-Rule" id="MF_00103"/>
    </source>
</evidence>
<dbReference type="PROSITE" id="PS01242">
    <property type="entry name" value="ZF_FPG_1"/>
    <property type="match status" value="1"/>
</dbReference>
<dbReference type="RefSeq" id="WP_338255708.1">
    <property type="nucleotide sequence ID" value="NZ_BSRI01000002.1"/>
</dbReference>
<comment type="catalytic activity">
    <reaction evidence="1 15">
        <text>Hydrolysis of DNA containing ring-opened 7-methylguanine residues, releasing 2,6-diamino-4-hydroxy-5-(N-methyl)formamidopyrimidine.</text>
        <dbReference type="EC" id="3.2.2.23"/>
    </reaction>
</comment>
<dbReference type="PANTHER" id="PTHR22993:SF9">
    <property type="entry name" value="FORMAMIDOPYRIMIDINE-DNA GLYCOSYLASE"/>
    <property type="match status" value="1"/>
</dbReference>
<dbReference type="InterPro" id="IPR000214">
    <property type="entry name" value="Znf_DNA_glyclase/AP_lyase"/>
</dbReference>
<comment type="similarity">
    <text evidence="2 15">Belongs to the FPG family.</text>
</comment>
<organism evidence="18 19">
    <name type="scientific">Dictyobacter halimunensis</name>
    <dbReference type="NCBI Taxonomy" id="3026934"/>
    <lineage>
        <taxon>Bacteria</taxon>
        <taxon>Bacillati</taxon>
        <taxon>Chloroflexota</taxon>
        <taxon>Ktedonobacteria</taxon>
        <taxon>Ktedonobacterales</taxon>
        <taxon>Dictyobacteraceae</taxon>
        <taxon>Dictyobacter</taxon>
    </lineage>
</organism>
<dbReference type="InterPro" id="IPR012319">
    <property type="entry name" value="FPG_cat"/>
</dbReference>
<keyword evidence="12 15" id="KW-0511">Multifunctional enzyme</keyword>
<evidence type="ECO:0000256" key="9">
    <source>
        <dbReference type="ARBA" id="ARBA00023125"/>
    </source>
</evidence>
<feature type="active site" description="Schiff-base intermediate with DNA" evidence="15">
    <location>
        <position position="2"/>
    </location>
</feature>
<evidence type="ECO:0000256" key="2">
    <source>
        <dbReference type="ARBA" id="ARBA00009409"/>
    </source>
</evidence>
<keyword evidence="4 15" id="KW-0479">Metal-binding</keyword>
<evidence type="ECO:0000256" key="7">
    <source>
        <dbReference type="ARBA" id="ARBA00022801"/>
    </source>
</evidence>
<dbReference type="SUPFAM" id="SSF46946">
    <property type="entry name" value="S13-like H2TH domain"/>
    <property type="match status" value="1"/>
</dbReference>
<feature type="active site" description="Proton donor; for beta-elimination activity" evidence="15">
    <location>
        <position position="59"/>
    </location>
</feature>
<feature type="domain" description="Formamidopyrimidine-DNA glycosylase catalytic" evidence="17">
    <location>
        <begin position="2"/>
        <end position="147"/>
    </location>
</feature>
<dbReference type="SMART" id="SM01232">
    <property type="entry name" value="H2TH"/>
    <property type="match status" value="1"/>
</dbReference>
<evidence type="ECO:0000256" key="5">
    <source>
        <dbReference type="ARBA" id="ARBA00022763"/>
    </source>
</evidence>
<keyword evidence="5 15" id="KW-0227">DNA damage</keyword>
<dbReference type="Gene3D" id="3.20.190.10">
    <property type="entry name" value="MutM-like, N-terminal"/>
    <property type="match status" value="1"/>
</dbReference>
<dbReference type="InterPro" id="IPR015887">
    <property type="entry name" value="DNA_glyclase_Znf_dom_DNA_BS"/>
</dbReference>
<dbReference type="NCBIfam" id="NF002211">
    <property type="entry name" value="PRK01103.1"/>
    <property type="match status" value="1"/>
</dbReference>
<dbReference type="InterPro" id="IPR010663">
    <property type="entry name" value="Znf_FPG/IleRS"/>
</dbReference>
<evidence type="ECO:0000313" key="19">
    <source>
        <dbReference type="Proteomes" id="UP001344906"/>
    </source>
</evidence>
<evidence type="ECO:0000256" key="1">
    <source>
        <dbReference type="ARBA" id="ARBA00001668"/>
    </source>
</evidence>
<dbReference type="SUPFAM" id="SSF57716">
    <property type="entry name" value="Glucocorticoid receptor-like (DNA-binding domain)"/>
    <property type="match status" value="1"/>
</dbReference>
<sequence>MPELPEVEYTARQLRASVVGATIREAYVFWERAISHPAVPDFLAEVAGRRIEGVRRRGKFLLIDLSGNMFLSIHRRMTGNFLLLPVGWGLDTSLREQDRVAWNTRGPRFYVDGGQEAAEQAEFKYCRACFVFEDGRCLLFTDPRKFGKIGLWPREREQEALKGLGPEPLEAEFSVERFASSLRGRRTGIKQVLLDQTVVAGVGNIYADEALFYARIHPLRRAESLSEDEMRTLHEGIVDVLTRGIEHGGTSFNDYRDLWGEAGDNFNHVRVYHQEGKPCSRCGTVIERMVIAQRSAHFCPGCQQAPAQPGDVVTSVP</sequence>
<evidence type="ECO:0000259" key="17">
    <source>
        <dbReference type="PROSITE" id="PS51068"/>
    </source>
</evidence>
<dbReference type="InterPro" id="IPR035937">
    <property type="entry name" value="FPG_N"/>
</dbReference>
<keyword evidence="9 15" id="KW-0238">DNA-binding</keyword>
<proteinExistence type="inferred from homology"/>
<protein>
    <recommendedName>
        <fullName evidence="15">Formamidopyrimidine-DNA glycosylase</fullName>
        <shortName evidence="15">Fapy-DNA glycosylase</shortName>
        <ecNumber evidence="15">3.2.2.23</ecNumber>
    </recommendedName>
    <alternativeName>
        <fullName evidence="15">DNA-(apurinic or apyrimidinic site) lyase MutM</fullName>
        <shortName evidence="15">AP lyase MutM</shortName>
        <ecNumber evidence="15">4.2.99.18</ecNumber>
    </alternativeName>
</protein>
<feature type="binding site" evidence="15">
    <location>
        <position position="144"/>
    </location>
    <ligand>
        <name>DNA</name>
        <dbReference type="ChEBI" id="CHEBI:16991"/>
    </ligand>
</feature>
<dbReference type="Pfam" id="PF06831">
    <property type="entry name" value="H2TH"/>
    <property type="match status" value="1"/>
</dbReference>
<name>A0ABQ6G3H5_9CHLR</name>
<dbReference type="PANTHER" id="PTHR22993">
    <property type="entry name" value="FORMAMIDOPYRIMIDINE-DNA GLYCOSYLASE"/>
    <property type="match status" value="1"/>
</dbReference>
<evidence type="ECO:0000256" key="8">
    <source>
        <dbReference type="ARBA" id="ARBA00022833"/>
    </source>
</evidence>
<keyword evidence="11 15" id="KW-0456">Lyase</keyword>
<evidence type="ECO:0000313" key="18">
    <source>
        <dbReference type="EMBL" id="GLV59183.1"/>
    </source>
</evidence>
<keyword evidence="19" id="KW-1185">Reference proteome</keyword>
<evidence type="ECO:0000256" key="4">
    <source>
        <dbReference type="ARBA" id="ARBA00022723"/>
    </source>
</evidence>
<dbReference type="SUPFAM" id="SSF81624">
    <property type="entry name" value="N-terminal domain of MutM-like DNA repair proteins"/>
    <property type="match status" value="1"/>
</dbReference>
<keyword evidence="7 15" id="KW-0378">Hydrolase</keyword>
<gene>
    <name evidence="15 18" type="primary">mutM</name>
    <name evidence="15" type="synonym">fpg</name>
    <name evidence="18" type="ORF">KDH_60110</name>
</gene>
<dbReference type="PROSITE" id="PS51068">
    <property type="entry name" value="FPG_CAT"/>
    <property type="match status" value="1"/>
</dbReference>
<dbReference type="Pfam" id="PF06827">
    <property type="entry name" value="zf-FPG_IleRS"/>
    <property type="match status" value="1"/>
</dbReference>
<evidence type="ECO:0000256" key="3">
    <source>
        <dbReference type="ARBA" id="ARBA00011245"/>
    </source>
</evidence>
<feature type="domain" description="FPG-type" evidence="16">
    <location>
        <begin position="270"/>
        <end position="304"/>
    </location>
</feature>
<evidence type="ECO:0000256" key="12">
    <source>
        <dbReference type="ARBA" id="ARBA00023268"/>
    </source>
</evidence>
<feature type="active site" description="Proton donor; for delta-elimination activity" evidence="15">
    <location>
        <position position="294"/>
    </location>
</feature>
<dbReference type="EC" id="3.2.2.23" evidence="15"/>
<evidence type="ECO:0000259" key="16">
    <source>
        <dbReference type="PROSITE" id="PS51066"/>
    </source>
</evidence>
<comment type="catalytic activity">
    <reaction evidence="14 15">
        <text>2'-deoxyribonucleotide-(2'-deoxyribose 5'-phosphate)-2'-deoxyribonucleotide-DNA = a 3'-end 2'-deoxyribonucleotide-(2,3-dehydro-2,3-deoxyribose 5'-phosphate)-DNA + a 5'-end 5'-phospho-2'-deoxyribonucleoside-DNA + H(+)</text>
        <dbReference type="Rhea" id="RHEA:66592"/>
        <dbReference type="Rhea" id="RHEA-COMP:13180"/>
        <dbReference type="Rhea" id="RHEA-COMP:16897"/>
        <dbReference type="Rhea" id="RHEA-COMP:17067"/>
        <dbReference type="ChEBI" id="CHEBI:15378"/>
        <dbReference type="ChEBI" id="CHEBI:136412"/>
        <dbReference type="ChEBI" id="CHEBI:157695"/>
        <dbReference type="ChEBI" id="CHEBI:167181"/>
        <dbReference type="EC" id="4.2.99.18"/>
    </reaction>
</comment>
<dbReference type="CDD" id="cd08966">
    <property type="entry name" value="EcFpg-like_N"/>
    <property type="match status" value="1"/>
</dbReference>
<dbReference type="PROSITE" id="PS51066">
    <property type="entry name" value="ZF_FPG_2"/>
    <property type="match status" value="1"/>
</dbReference>
<comment type="function">
    <text evidence="15">Involved in base excision repair of DNA damaged by oxidation or by mutagenic agents. Acts as DNA glycosylase that recognizes and removes damaged bases. Has a preference for oxidized purines, such as 7,8-dihydro-8-oxoguanine (8-oxoG). Has AP (apurinic/apyrimidinic) lyase activity and introduces nicks in the DNA strand. Cleaves the DNA backbone by beta-delta elimination to generate a single-strand break at the site of the removed base with both 3'- and 5'-phosphates.</text>
</comment>
<dbReference type="InterPro" id="IPR010979">
    <property type="entry name" value="Ribosomal_uS13-like_H2TH"/>
</dbReference>
<dbReference type="NCBIfam" id="TIGR00577">
    <property type="entry name" value="fpg"/>
    <property type="match status" value="1"/>
</dbReference>
<dbReference type="EMBL" id="BSRI01000002">
    <property type="protein sequence ID" value="GLV59183.1"/>
    <property type="molecule type" value="Genomic_DNA"/>
</dbReference>
<evidence type="ECO:0000256" key="13">
    <source>
        <dbReference type="ARBA" id="ARBA00023295"/>
    </source>
</evidence>
<evidence type="ECO:0000256" key="11">
    <source>
        <dbReference type="ARBA" id="ARBA00023239"/>
    </source>
</evidence>
<accession>A0ABQ6G3H5</accession>